<keyword evidence="1" id="KW-0732">Signal</keyword>
<accession>A0AA39XYR7</accession>
<gene>
    <name evidence="2" type="ORF">DIS24_g8709</name>
</gene>
<reference evidence="2" key="1">
    <citation type="submission" date="2023-06" db="EMBL/GenBank/DDBJ databases">
        <title>Multi-omics analyses reveal the molecular pathogenesis toolkit of Lasiodiplodia hormozganensis, a cross-kingdom pathogen.</title>
        <authorList>
            <person name="Felix C."/>
            <person name="Meneses R."/>
            <person name="Goncalves M.F.M."/>
            <person name="Tilleman L."/>
            <person name="Duarte A.S."/>
            <person name="Jorrin-Novo J.V."/>
            <person name="Van De Peer Y."/>
            <person name="Deforce D."/>
            <person name="Van Nieuwerburgh F."/>
            <person name="Esteves A.C."/>
            <person name="Alves A."/>
        </authorList>
    </citation>
    <scope>NUCLEOTIDE SEQUENCE</scope>
    <source>
        <strain evidence="2">CBS 339.90</strain>
    </source>
</reference>
<evidence type="ECO:0000313" key="2">
    <source>
        <dbReference type="EMBL" id="KAK0642793.1"/>
    </source>
</evidence>
<dbReference type="EMBL" id="JAUJDW010000067">
    <property type="protein sequence ID" value="KAK0642793.1"/>
    <property type="molecule type" value="Genomic_DNA"/>
</dbReference>
<feature type="chain" id="PRO_5041252780" evidence="1">
    <location>
        <begin position="21"/>
        <end position="141"/>
    </location>
</feature>
<name>A0AA39XYR7_9PEZI</name>
<comment type="caution">
    <text evidence="2">The sequence shown here is derived from an EMBL/GenBank/DDBJ whole genome shotgun (WGS) entry which is preliminary data.</text>
</comment>
<protein>
    <submittedName>
        <fullName evidence="2">Uncharacterized protein</fullName>
    </submittedName>
</protein>
<proteinExistence type="predicted"/>
<dbReference type="Proteomes" id="UP001175001">
    <property type="component" value="Unassembled WGS sequence"/>
</dbReference>
<organism evidence="2 3">
    <name type="scientific">Lasiodiplodia hormozganensis</name>
    <dbReference type="NCBI Taxonomy" id="869390"/>
    <lineage>
        <taxon>Eukaryota</taxon>
        <taxon>Fungi</taxon>
        <taxon>Dikarya</taxon>
        <taxon>Ascomycota</taxon>
        <taxon>Pezizomycotina</taxon>
        <taxon>Dothideomycetes</taxon>
        <taxon>Dothideomycetes incertae sedis</taxon>
        <taxon>Botryosphaeriales</taxon>
        <taxon>Botryosphaeriaceae</taxon>
        <taxon>Lasiodiplodia</taxon>
    </lineage>
</organism>
<dbReference type="AlphaFoldDB" id="A0AA39XYR7"/>
<sequence length="141" mass="14604">MRFQSAIGAVAALAVTAVSAAPVAEATAAASQYGSWAVDYSWDSAANGFKQEKFSAVYSLDQTTATKTWTLLPPNDETTVINPESFVASYDGSTVSLQQTVEIDGTKVTIYGSAPLATKCNSATGRYCSGSATVEVTQAVA</sequence>
<evidence type="ECO:0000256" key="1">
    <source>
        <dbReference type="SAM" id="SignalP"/>
    </source>
</evidence>
<evidence type="ECO:0000313" key="3">
    <source>
        <dbReference type="Proteomes" id="UP001175001"/>
    </source>
</evidence>
<feature type="signal peptide" evidence="1">
    <location>
        <begin position="1"/>
        <end position="20"/>
    </location>
</feature>
<keyword evidence="3" id="KW-1185">Reference proteome</keyword>